<gene>
    <name evidence="2" type="ORF">CI238_09490</name>
</gene>
<keyword evidence="3" id="KW-1185">Reference proteome</keyword>
<reference evidence="2 3" key="1">
    <citation type="submission" date="2015-06" db="EMBL/GenBank/DDBJ databases">
        <title>Survival trade-offs in plant roots during colonization by closely related pathogenic and mutualistic fungi.</title>
        <authorList>
            <person name="Hacquard S."/>
            <person name="Kracher B."/>
            <person name="Hiruma K."/>
            <person name="Weinman A."/>
            <person name="Muench P."/>
            <person name="Garrido Oter R."/>
            <person name="Ver Loren van Themaat E."/>
            <person name="Dallerey J.-F."/>
            <person name="Damm U."/>
            <person name="Henrissat B."/>
            <person name="Lespinet O."/>
            <person name="Thon M."/>
            <person name="Kemen E."/>
            <person name="McHardy A.C."/>
            <person name="Schulze-Lefert P."/>
            <person name="O'Connell R.J."/>
        </authorList>
    </citation>
    <scope>NUCLEOTIDE SEQUENCE [LARGE SCALE GENOMIC DNA]</scope>
    <source>
        <strain evidence="2 3">MAFF 238704</strain>
    </source>
</reference>
<protein>
    <submittedName>
        <fullName evidence="2">Uncharacterized protein</fullName>
    </submittedName>
</protein>
<name>A0A167AZQ1_COLIC</name>
<accession>A0A167AZQ1</accession>
<evidence type="ECO:0000256" key="1">
    <source>
        <dbReference type="SAM" id="MobiDB-lite"/>
    </source>
</evidence>
<dbReference type="EMBL" id="LFIW01001820">
    <property type="protein sequence ID" value="KZL80719.1"/>
    <property type="molecule type" value="Genomic_DNA"/>
</dbReference>
<feature type="region of interest" description="Disordered" evidence="1">
    <location>
        <begin position="22"/>
        <end position="46"/>
    </location>
</feature>
<evidence type="ECO:0000313" key="2">
    <source>
        <dbReference type="EMBL" id="KZL80719.1"/>
    </source>
</evidence>
<feature type="compositionally biased region" description="Polar residues" evidence="1">
    <location>
        <begin position="26"/>
        <end position="37"/>
    </location>
</feature>
<organism evidence="2 3">
    <name type="scientific">Colletotrichum incanum</name>
    <name type="common">Soybean anthracnose fungus</name>
    <dbReference type="NCBI Taxonomy" id="1573173"/>
    <lineage>
        <taxon>Eukaryota</taxon>
        <taxon>Fungi</taxon>
        <taxon>Dikarya</taxon>
        <taxon>Ascomycota</taxon>
        <taxon>Pezizomycotina</taxon>
        <taxon>Sordariomycetes</taxon>
        <taxon>Hypocreomycetidae</taxon>
        <taxon>Glomerellales</taxon>
        <taxon>Glomerellaceae</taxon>
        <taxon>Colletotrichum</taxon>
        <taxon>Colletotrichum spaethianum species complex</taxon>
    </lineage>
</organism>
<proteinExistence type="predicted"/>
<comment type="caution">
    <text evidence="2">The sequence shown here is derived from an EMBL/GenBank/DDBJ whole genome shotgun (WGS) entry which is preliminary data.</text>
</comment>
<sequence>MWVRQLRTFHCQLIHHVHRLARHSKQQTIKSSPANSDGNEHNPQRPTSLTAFGFVSAASTSHGRSACHNSVAHRVVWIVYTIWPGVVNLPHPCDDFTMIRFSIKPPPHFRNA</sequence>
<dbReference type="Proteomes" id="UP000076584">
    <property type="component" value="Unassembled WGS sequence"/>
</dbReference>
<dbReference type="AlphaFoldDB" id="A0A167AZQ1"/>
<evidence type="ECO:0000313" key="3">
    <source>
        <dbReference type="Proteomes" id="UP000076584"/>
    </source>
</evidence>